<keyword evidence="2" id="KW-1185">Reference proteome</keyword>
<reference evidence="1 2" key="1">
    <citation type="submission" date="2020-07" db="EMBL/GenBank/DDBJ databases">
        <title>Sequencing the genomes of 1000 actinobacteria strains.</title>
        <authorList>
            <person name="Klenk H.-P."/>
        </authorList>
    </citation>
    <scope>NUCLEOTIDE SEQUENCE [LARGE SCALE GENOMIC DNA]</scope>
    <source>
        <strain evidence="1 2">DSM 44442</strain>
    </source>
</reference>
<name>A0A7Z0EI53_9ACTN</name>
<proteinExistence type="predicted"/>
<dbReference type="RefSeq" id="WP_179820101.1">
    <property type="nucleotide sequence ID" value="NZ_JACCFS010000001.1"/>
</dbReference>
<dbReference type="Proteomes" id="UP000572051">
    <property type="component" value="Unassembled WGS sequence"/>
</dbReference>
<dbReference type="InterPro" id="IPR006764">
    <property type="entry name" value="SAM_dep_MeTrfase_SAV2177_type"/>
</dbReference>
<dbReference type="AlphaFoldDB" id="A0A7Z0EI53"/>
<organism evidence="1 2">
    <name type="scientific">Nocardiopsis aegyptia</name>
    <dbReference type="NCBI Taxonomy" id="220378"/>
    <lineage>
        <taxon>Bacteria</taxon>
        <taxon>Bacillati</taxon>
        <taxon>Actinomycetota</taxon>
        <taxon>Actinomycetes</taxon>
        <taxon>Streptosporangiales</taxon>
        <taxon>Nocardiopsidaceae</taxon>
        <taxon>Nocardiopsis</taxon>
    </lineage>
</organism>
<gene>
    <name evidence="1" type="ORF">HNR10_000215</name>
</gene>
<accession>A0A7Z0EI53</accession>
<evidence type="ECO:0000313" key="1">
    <source>
        <dbReference type="EMBL" id="NYJ32334.1"/>
    </source>
</evidence>
<dbReference type="Gene3D" id="3.40.50.150">
    <property type="entry name" value="Vaccinia Virus protein VP39"/>
    <property type="match status" value="1"/>
</dbReference>
<dbReference type="Pfam" id="PF04672">
    <property type="entry name" value="Methyltransf_19"/>
    <property type="match status" value="1"/>
</dbReference>
<sequence length="267" mass="29567">MTDTPIDTSVAHTARVWNYWLGGKDNYPVDREVGDRVRELLPQVVEVALGDRLFLRRAVTHMAREEGIRQFLDIGTGLPTADNTHEVAQACAPDARVVYVDNDPLVLAHARALLQGTEAGRTTFVGSDLRDTGTVLRAAAETLDLSRPVGLTLLGTMGHFEDFEDALGIVRTYMDALAPGSFLAVCDGVLAHLEEMTDARALEAMERWQEGVAQAYHMRTVEDFTRFFDGYELVEPGVVSVLRWRPEPAEVGEVRDLPQYCGLARKV</sequence>
<dbReference type="SUPFAM" id="SSF53335">
    <property type="entry name" value="S-adenosyl-L-methionine-dependent methyltransferases"/>
    <property type="match status" value="1"/>
</dbReference>
<protein>
    <recommendedName>
        <fullName evidence="3">S-adenosyl methyltransferase</fullName>
    </recommendedName>
</protein>
<dbReference type="InterPro" id="IPR029063">
    <property type="entry name" value="SAM-dependent_MTases_sf"/>
</dbReference>
<evidence type="ECO:0000313" key="2">
    <source>
        <dbReference type="Proteomes" id="UP000572051"/>
    </source>
</evidence>
<dbReference type="EMBL" id="JACCFS010000001">
    <property type="protein sequence ID" value="NYJ32334.1"/>
    <property type="molecule type" value="Genomic_DNA"/>
</dbReference>
<dbReference type="PIRSF" id="PIRSF017393">
    <property type="entry name" value="MTase_SAV2177"/>
    <property type="match status" value="1"/>
</dbReference>
<comment type="caution">
    <text evidence="1">The sequence shown here is derived from an EMBL/GenBank/DDBJ whole genome shotgun (WGS) entry which is preliminary data.</text>
</comment>
<evidence type="ECO:0008006" key="3">
    <source>
        <dbReference type="Google" id="ProtNLM"/>
    </source>
</evidence>